<keyword evidence="2" id="KW-0378">Hydrolase</keyword>
<dbReference type="InterPro" id="IPR027417">
    <property type="entry name" value="P-loop_NTPase"/>
</dbReference>
<gene>
    <name evidence="5" type="ORF">SAMN04487987_102353</name>
</gene>
<dbReference type="GO" id="GO:0016787">
    <property type="term" value="F:hydrolase activity"/>
    <property type="evidence" value="ECO:0007669"/>
    <property type="project" value="UniProtKB-KW"/>
</dbReference>
<dbReference type="SUPFAM" id="SSF52540">
    <property type="entry name" value="P-loop containing nucleoside triphosphate hydrolases"/>
    <property type="match status" value="1"/>
</dbReference>
<dbReference type="GO" id="GO:0005524">
    <property type="term" value="F:ATP binding"/>
    <property type="evidence" value="ECO:0007669"/>
    <property type="project" value="UniProtKB-KW"/>
</dbReference>
<dbReference type="EMBL" id="FOMI01000002">
    <property type="protein sequence ID" value="SFC97747.1"/>
    <property type="molecule type" value="Genomic_DNA"/>
</dbReference>
<dbReference type="NCBIfam" id="TIGR01613">
    <property type="entry name" value="primase_Cterm"/>
    <property type="match status" value="1"/>
</dbReference>
<dbReference type="Pfam" id="PF19263">
    <property type="entry name" value="DUF5906"/>
    <property type="match status" value="1"/>
</dbReference>
<dbReference type="InterPro" id="IPR006500">
    <property type="entry name" value="Helicase_put_C_phage/plasmid"/>
</dbReference>
<dbReference type="InterPro" id="IPR045455">
    <property type="entry name" value="NrS-1_pol-like_helicase"/>
</dbReference>
<name>A0A1I1NJN0_9FLAO</name>
<sequence length="490" mass="56628">MMSFYLTQTNKTMNVKNKHSLKNLSEDLQAKYTKKSQDEIVTEVIKTFPKLNFFKIKYKDNKVKGAKLNKSDYIVTVIDEFLKTVALNNCNICIKNGVIYLYNVHYWEQIDKAKFQNFLGRAAIKSGIELNTAKYYAFKEQLYNQFVSAAYLEPPKIEEGTTLINFLNGTFEITPQKQILRDFNSKDFLTYQLPIAYDREAKAPLFKKFLDEVLTDITKQKVLAEYLGYIFINPSVLKLEKVLILYGSGANGKSVVFEIVSALLGRQNISNYSLQSLTNDNGYYRAKIGDKRLNYASELNGKMETDVFKQMISGEPLEARLPYGEPFTLTQYAKLMFNCNTLPKDVEHTNAFFRRFLILHFDKTIAEKDQDKDLANKIINNELSGVFNWVLDGLQRVLKQKGFTYSKAIESMKEAYENESDSVKSFIDEYGYKSSLNRTTLVKTMYDQYRNYCFEDGFKSVNKTNFKKRLNHHKLYVKRAAAGYVVSAAI</sequence>
<keyword evidence="3" id="KW-0067">ATP-binding</keyword>
<dbReference type="SMART" id="SM00885">
    <property type="entry name" value="D5_N"/>
    <property type="match status" value="1"/>
</dbReference>
<reference evidence="6" key="1">
    <citation type="submission" date="2016-10" db="EMBL/GenBank/DDBJ databases">
        <authorList>
            <person name="Varghese N."/>
            <person name="Submissions S."/>
        </authorList>
    </citation>
    <scope>NUCLEOTIDE SEQUENCE [LARGE SCALE GENOMIC DNA]</scope>
    <source>
        <strain evidence="6">DSM 25730</strain>
    </source>
</reference>
<dbReference type="InterPro" id="IPR051620">
    <property type="entry name" value="ORF904-like_C"/>
</dbReference>
<dbReference type="PANTHER" id="PTHR35372:SF2">
    <property type="entry name" value="SF3 HELICASE DOMAIN-CONTAINING PROTEIN"/>
    <property type="match status" value="1"/>
</dbReference>
<dbReference type="Proteomes" id="UP000199439">
    <property type="component" value="Unassembled WGS sequence"/>
</dbReference>
<proteinExistence type="predicted"/>
<dbReference type="Gene3D" id="3.40.50.300">
    <property type="entry name" value="P-loop containing nucleotide triphosphate hydrolases"/>
    <property type="match status" value="1"/>
</dbReference>
<dbReference type="STRING" id="870482.SAMN04487987_102353"/>
<dbReference type="PROSITE" id="PS51206">
    <property type="entry name" value="SF3_HELICASE_1"/>
    <property type="match status" value="1"/>
</dbReference>
<protein>
    <submittedName>
        <fullName evidence="5">Putative DNA primase/helicase</fullName>
    </submittedName>
</protein>
<keyword evidence="6" id="KW-1185">Reference proteome</keyword>
<dbReference type="PANTHER" id="PTHR35372">
    <property type="entry name" value="ATP BINDING PROTEIN-RELATED"/>
    <property type="match status" value="1"/>
</dbReference>
<feature type="domain" description="SF3 helicase" evidence="4">
    <location>
        <begin position="218"/>
        <end position="374"/>
    </location>
</feature>
<dbReference type="InterPro" id="IPR014818">
    <property type="entry name" value="Phage/plasmid_primase_P4_C"/>
</dbReference>
<dbReference type="AlphaFoldDB" id="A0A1I1NJN0"/>
<keyword evidence="5" id="KW-0347">Helicase</keyword>
<dbReference type="GO" id="GO:0004386">
    <property type="term" value="F:helicase activity"/>
    <property type="evidence" value="ECO:0007669"/>
    <property type="project" value="UniProtKB-KW"/>
</dbReference>
<dbReference type="Pfam" id="PF08706">
    <property type="entry name" value="D5_N"/>
    <property type="match status" value="1"/>
</dbReference>
<evidence type="ECO:0000313" key="6">
    <source>
        <dbReference type="Proteomes" id="UP000199439"/>
    </source>
</evidence>
<evidence type="ECO:0000259" key="4">
    <source>
        <dbReference type="PROSITE" id="PS51206"/>
    </source>
</evidence>
<evidence type="ECO:0000256" key="3">
    <source>
        <dbReference type="ARBA" id="ARBA00022840"/>
    </source>
</evidence>
<evidence type="ECO:0000256" key="1">
    <source>
        <dbReference type="ARBA" id="ARBA00022741"/>
    </source>
</evidence>
<organism evidence="5 6">
    <name type="scientific">Algibacter pectinivorans</name>
    <dbReference type="NCBI Taxonomy" id="870482"/>
    <lineage>
        <taxon>Bacteria</taxon>
        <taxon>Pseudomonadati</taxon>
        <taxon>Bacteroidota</taxon>
        <taxon>Flavobacteriia</taxon>
        <taxon>Flavobacteriales</taxon>
        <taxon>Flavobacteriaceae</taxon>
        <taxon>Algibacter</taxon>
    </lineage>
</organism>
<evidence type="ECO:0000256" key="2">
    <source>
        <dbReference type="ARBA" id="ARBA00022801"/>
    </source>
</evidence>
<dbReference type="InterPro" id="IPR014015">
    <property type="entry name" value="Helicase_SF3_DNA-vir"/>
</dbReference>
<keyword evidence="1" id="KW-0547">Nucleotide-binding</keyword>
<evidence type="ECO:0000313" key="5">
    <source>
        <dbReference type="EMBL" id="SFC97747.1"/>
    </source>
</evidence>
<accession>A0A1I1NJN0</accession>